<keyword evidence="3" id="KW-0238">DNA-binding</keyword>
<keyword evidence="7" id="KW-1185">Reference proteome</keyword>
<dbReference type="CDD" id="cd05466">
    <property type="entry name" value="PBP2_LTTR_substrate"/>
    <property type="match status" value="1"/>
</dbReference>
<dbReference type="Gene3D" id="3.40.190.290">
    <property type="match status" value="1"/>
</dbReference>
<dbReference type="InterPro" id="IPR036388">
    <property type="entry name" value="WH-like_DNA-bd_sf"/>
</dbReference>
<gene>
    <name evidence="6" type="ORF">LZ538_06775</name>
</gene>
<dbReference type="Proteomes" id="UP001165342">
    <property type="component" value="Unassembled WGS sequence"/>
</dbReference>
<dbReference type="PRINTS" id="PR00039">
    <property type="entry name" value="HTHLYSR"/>
</dbReference>
<evidence type="ECO:0000256" key="2">
    <source>
        <dbReference type="ARBA" id="ARBA00023015"/>
    </source>
</evidence>
<feature type="domain" description="HTH lysR-type" evidence="5">
    <location>
        <begin position="4"/>
        <end position="61"/>
    </location>
</feature>
<dbReference type="SUPFAM" id="SSF46785">
    <property type="entry name" value="Winged helix' DNA-binding domain"/>
    <property type="match status" value="1"/>
</dbReference>
<name>A0ABT0S1M6_9SPHN</name>
<keyword evidence="4" id="KW-0804">Transcription</keyword>
<evidence type="ECO:0000256" key="3">
    <source>
        <dbReference type="ARBA" id="ARBA00023125"/>
    </source>
</evidence>
<keyword evidence="2" id="KW-0805">Transcription regulation</keyword>
<dbReference type="InterPro" id="IPR005119">
    <property type="entry name" value="LysR_subst-bd"/>
</dbReference>
<evidence type="ECO:0000256" key="1">
    <source>
        <dbReference type="ARBA" id="ARBA00009437"/>
    </source>
</evidence>
<proteinExistence type="inferred from homology"/>
<evidence type="ECO:0000259" key="5">
    <source>
        <dbReference type="PROSITE" id="PS50931"/>
    </source>
</evidence>
<evidence type="ECO:0000256" key="4">
    <source>
        <dbReference type="ARBA" id="ARBA00023163"/>
    </source>
</evidence>
<dbReference type="PANTHER" id="PTHR30346">
    <property type="entry name" value="TRANSCRIPTIONAL DUAL REGULATOR HCAR-RELATED"/>
    <property type="match status" value="1"/>
</dbReference>
<dbReference type="Pfam" id="PF00126">
    <property type="entry name" value="HTH_1"/>
    <property type="match status" value="1"/>
</dbReference>
<dbReference type="SUPFAM" id="SSF53850">
    <property type="entry name" value="Periplasmic binding protein-like II"/>
    <property type="match status" value="1"/>
</dbReference>
<organism evidence="6 7">
    <name type="scientific">Sphingomonas hankyongi</name>
    <dbReference type="NCBI Taxonomy" id="2908209"/>
    <lineage>
        <taxon>Bacteria</taxon>
        <taxon>Pseudomonadati</taxon>
        <taxon>Pseudomonadota</taxon>
        <taxon>Alphaproteobacteria</taxon>
        <taxon>Sphingomonadales</taxon>
        <taxon>Sphingomonadaceae</taxon>
        <taxon>Sphingomonas</taxon>
    </lineage>
</organism>
<evidence type="ECO:0000313" key="6">
    <source>
        <dbReference type="EMBL" id="MCL6729758.1"/>
    </source>
</evidence>
<dbReference type="PANTHER" id="PTHR30346:SF28">
    <property type="entry name" value="HTH-TYPE TRANSCRIPTIONAL REGULATOR CYNR"/>
    <property type="match status" value="1"/>
</dbReference>
<dbReference type="InterPro" id="IPR036390">
    <property type="entry name" value="WH_DNA-bd_sf"/>
</dbReference>
<dbReference type="EMBL" id="JAMGBE010000002">
    <property type="protein sequence ID" value="MCL6729758.1"/>
    <property type="molecule type" value="Genomic_DNA"/>
</dbReference>
<dbReference type="Gene3D" id="1.10.10.10">
    <property type="entry name" value="Winged helix-like DNA-binding domain superfamily/Winged helix DNA-binding domain"/>
    <property type="match status" value="1"/>
</dbReference>
<sequence>MLPMEMQQVRYFVALAGTLNFTRAAEQCNVSQPALTRAIQQLEHELGGPLFHRERGNTHLSELGRMMLPYLKSVEESCRAARDQARAVKRLERATLTIGTMCTIGPQLISELLVQFRTQHPDVEVQIVDAGGPQMVEMLEKGELEVAIVGIPGELPESLHQLPIFEERFVILLPPNHRLVAFDEIPAAELDKEPYVSRSNCEVFEPVRKELNSRGVFLRQVFSSPRDDWVQGMIKAGLGLGFFPEFSVTDPDLAVRPLVNPSFNRTIYLTTVRGRPHSPAVGAFVQEARRYRWPTTRLPTGTSETIVVGQQVMAVG</sequence>
<comment type="similarity">
    <text evidence="1">Belongs to the LysR transcriptional regulatory family.</text>
</comment>
<evidence type="ECO:0000313" key="7">
    <source>
        <dbReference type="Proteomes" id="UP001165342"/>
    </source>
</evidence>
<dbReference type="PROSITE" id="PS50931">
    <property type="entry name" value="HTH_LYSR"/>
    <property type="match status" value="1"/>
</dbReference>
<comment type="caution">
    <text evidence="6">The sequence shown here is derived from an EMBL/GenBank/DDBJ whole genome shotgun (WGS) entry which is preliminary data.</text>
</comment>
<accession>A0ABT0S1M6</accession>
<dbReference type="InterPro" id="IPR000847">
    <property type="entry name" value="LysR_HTH_N"/>
</dbReference>
<reference evidence="6" key="1">
    <citation type="submission" date="2022-05" db="EMBL/GenBank/DDBJ databases">
        <authorList>
            <person name="Jo J.-H."/>
            <person name="Im W.-T."/>
        </authorList>
    </citation>
    <scope>NUCLEOTIDE SEQUENCE</scope>
    <source>
        <strain evidence="6">SE220</strain>
    </source>
</reference>
<protein>
    <submittedName>
        <fullName evidence="6">LysR family transcriptional regulator</fullName>
    </submittedName>
</protein>
<dbReference type="Pfam" id="PF03466">
    <property type="entry name" value="LysR_substrate"/>
    <property type="match status" value="1"/>
</dbReference>
<dbReference type="RefSeq" id="WP_249831590.1">
    <property type="nucleotide sequence ID" value="NZ_JAMGBE010000002.1"/>
</dbReference>